<dbReference type="Gene3D" id="1.25.40.380">
    <property type="entry name" value="Protein of unknown function DUF1810"/>
    <property type="match status" value="1"/>
</dbReference>
<reference evidence="1 4" key="1">
    <citation type="submission" date="2018-09" db="EMBL/GenBank/DDBJ databases">
        <title>Roseomonas sp. nov., isolated from feces of Tibetan antelopes in the Qinghai-Tibet plateau, China.</title>
        <authorList>
            <person name="Tian Z."/>
        </authorList>
    </citation>
    <scope>NUCLEOTIDE SEQUENCE [LARGE SCALE GENOMIC DNA]</scope>
    <source>
        <strain evidence="2 3">Z23</strain>
        <strain evidence="1 4">Z24</strain>
    </source>
</reference>
<dbReference type="EMBL" id="RAQU01000184">
    <property type="protein sequence ID" value="RKK02105.1"/>
    <property type="molecule type" value="Genomic_DNA"/>
</dbReference>
<dbReference type="Pfam" id="PF08837">
    <property type="entry name" value="DUF1810"/>
    <property type="match status" value="1"/>
</dbReference>
<dbReference type="Proteomes" id="UP000278036">
    <property type="component" value="Unassembled WGS sequence"/>
</dbReference>
<evidence type="ECO:0000313" key="2">
    <source>
        <dbReference type="EMBL" id="RMI26526.1"/>
    </source>
</evidence>
<dbReference type="InParanoid" id="A0A3A9JC17"/>
<accession>A0A3A9JC17</accession>
<dbReference type="OrthoDB" id="9801870at2"/>
<dbReference type="InterPro" id="IPR014937">
    <property type="entry name" value="DUF1810"/>
</dbReference>
<protein>
    <submittedName>
        <fullName evidence="1">DUF1810 domain-containing protein</fullName>
    </submittedName>
    <submittedName>
        <fullName evidence="2">DUF1810 family protein</fullName>
    </submittedName>
</protein>
<dbReference type="InterPro" id="IPR036287">
    <property type="entry name" value="Rv1873-like_sf"/>
</dbReference>
<evidence type="ECO:0000313" key="4">
    <source>
        <dbReference type="Proteomes" id="UP000278036"/>
    </source>
</evidence>
<comment type="caution">
    <text evidence="1">The sequence shown here is derived from an EMBL/GenBank/DDBJ whole genome shotgun (WGS) entry which is preliminary data.</text>
</comment>
<proteinExistence type="predicted"/>
<gene>
    <name evidence="1" type="ORF">D6Z83_21530</name>
    <name evidence="2" type="ORF">EBE87_04450</name>
</gene>
<keyword evidence="3" id="KW-1185">Reference proteome</keyword>
<dbReference type="AlphaFoldDB" id="A0A3A9JC17"/>
<sequence>MLETLTLETYDLDRFVLAQEPVMAAVRRELRQGRKRSHWMWFVFPQLAGLGQSEMSRRYAIGSLEEARAYLNHPVLGARLLECTALANDVQGRSAYELFGSPDDMKFQSSMTLFALARPRERLFRQALDRFYAGTPDHATLIALCGG</sequence>
<dbReference type="PIRSF" id="PIRSF008546">
    <property type="entry name" value="UCP008546"/>
    <property type="match status" value="1"/>
</dbReference>
<dbReference type="EMBL" id="RFLX01000002">
    <property type="protein sequence ID" value="RMI26526.1"/>
    <property type="molecule type" value="Genomic_DNA"/>
</dbReference>
<evidence type="ECO:0000313" key="3">
    <source>
        <dbReference type="Proteomes" id="UP000274097"/>
    </source>
</evidence>
<dbReference type="RefSeq" id="WP_120640270.1">
    <property type="nucleotide sequence ID" value="NZ_RAQU01000184.1"/>
</dbReference>
<dbReference type="Proteomes" id="UP000274097">
    <property type="component" value="Unassembled WGS sequence"/>
</dbReference>
<dbReference type="SUPFAM" id="SSF140736">
    <property type="entry name" value="Rv1873-like"/>
    <property type="match status" value="1"/>
</dbReference>
<name>A0A3A9JC17_9PROT</name>
<organism evidence="1 4">
    <name type="scientific">Teichococcus wenyumeiae</name>
    <dbReference type="NCBI Taxonomy" id="2478470"/>
    <lineage>
        <taxon>Bacteria</taxon>
        <taxon>Pseudomonadati</taxon>
        <taxon>Pseudomonadota</taxon>
        <taxon>Alphaproteobacteria</taxon>
        <taxon>Acetobacterales</taxon>
        <taxon>Roseomonadaceae</taxon>
        <taxon>Roseomonas</taxon>
    </lineage>
</organism>
<evidence type="ECO:0000313" key="1">
    <source>
        <dbReference type="EMBL" id="RKK02105.1"/>
    </source>
</evidence>